<evidence type="ECO:0008006" key="5">
    <source>
        <dbReference type="Google" id="ProtNLM"/>
    </source>
</evidence>
<accession>A0A2S9CMF3</accession>
<proteinExistence type="predicted"/>
<evidence type="ECO:0000313" key="2">
    <source>
        <dbReference type="EMBL" id="PRB88304.1"/>
    </source>
</evidence>
<gene>
    <name evidence="1" type="ORF">CQ022_18380</name>
    <name evidence="2" type="ORF">CQ033_17275</name>
</gene>
<dbReference type="Proteomes" id="UP000238534">
    <property type="component" value="Unassembled WGS sequence"/>
</dbReference>
<dbReference type="AlphaFoldDB" id="A0A2S9CMF3"/>
<dbReference type="RefSeq" id="WP_105683773.1">
    <property type="nucleotide sequence ID" value="NZ_JBBGZD010000004.1"/>
</dbReference>
<evidence type="ECO:0000313" key="1">
    <source>
        <dbReference type="EMBL" id="PRB81649.1"/>
    </source>
</evidence>
<sequence>MKKEEFYQIYIPVLEKAFQNDSINLGFYVKSPENYMDDELAGKVEQYLEEHEDTFLEKVAYYFDAKSHNFPSVQNVLIDLYKADLMNEMELIKKEFIQ</sequence>
<dbReference type="EMBL" id="PCPP01000004">
    <property type="protein sequence ID" value="PRB81649.1"/>
    <property type="molecule type" value="Genomic_DNA"/>
</dbReference>
<evidence type="ECO:0000313" key="3">
    <source>
        <dbReference type="Proteomes" id="UP000238325"/>
    </source>
</evidence>
<keyword evidence="3" id="KW-1185">Reference proteome</keyword>
<dbReference type="EMBL" id="PCPH01000005">
    <property type="protein sequence ID" value="PRB88304.1"/>
    <property type="molecule type" value="Genomic_DNA"/>
</dbReference>
<protein>
    <recommendedName>
        <fullName evidence="5">Self-protective colicin-like immunity</fullName>
    </recommendedName>
</protein>
<reference evidence="3 4" key="1">
    <citation type="submission" date="2017-09" db="EMBL/GenBank/DDBJ databases">
        <title>Genomic, metabolic, and phenotypic characteristics of bacterial isolates from the natural microbiome of the model nematode Caenorhabditis elegans.</title>
        <authorList>
            <person name="Zimmermann J."/>
            <person name="Obeng N."/>
            <person name="Yang W."/>
            <person name="Obeng O."/>
            <person name="Kissoyan K."/>
            <person name="Pees B."/>
            <person name="Dirksen P."/>
            <person name="Hoppner M."/>
            <person name="Franke A."/>
            <person name="Rosenstiel P."/>
            <person name="Leippe M."/>
            <person name="Dierking K."/>
            <person name="Kaleta C."/>
            <person name="Schulenburg H."/>
        </authorList>
    </citation>
    <scope>NUCLEOTIDE SEQUENCE [LARGE SCALE GENOMIC DNA]</scope>
    <source>
        <strain evidence="1 4">MYb25</strain>
        <strain evidence="2 3">MYb44</strain>
    </source>
</reference>
<comment type="caution">
    <text evidence="1">The sequence shown here is derived from an EMBL/GenBank/DDBJ whole genome shotgun (WGS) entry which is preliminary data.</text>
</comment>
<evidence type="ECO:0000313" key="4">
    <source>
        <dbReference type="Proteomes" id="UP000238534"/>
    </source>
</evidence>
<dbReference type="Proteomes" id="UP000238325">
    <property type="component" value="Unassembled WGS sequence"/>
</dbReference>
<dbReference type="OrthoDB" id="1263966at2"/>
<name>A0A2S9CMF3_CHRCI</name>
<organism evidence="1 4">
    <name type="scientific">Chryseobacterium culicis</name>
    <dbReference type="NCBI Taxonomy" id="680127"/>
    <lineage>
        <taxon>Bacteria</taxon>
        <taxon>Pseudomonadati</taxon>
        <taxon>Bacteroidota</taxon>
        <taxon>Flavobacteriia</taxon>
        <taxon>Flavobacteriales</taxon>
        <taxon>Weeksellaceae</taxon>
        <taxon>Chryseobacterium group</taxon>
        <taxon>Chryseobacterium</taxon>
    </lineage>
</organism>